<evidence type="ECO:0000313" key="3">
    <source>
        <dbReference type="EMBL" id="SOH04177.1"/>
    </source>
</evidence>
<evidence type="ECO:0000313" key="2">
    <source>
        <dbReference type="EMBL" id="QII09962.1"/>
    </source>
</evidence>
<protein>
    <submittedName>
        <fullName evidence="1">Uncharacterized protein</fullName>
    </submittedName>
</protein>
<dbReference type="Proteomes" id="UP000501926">
    <property type="component" value="Chromosome"/>
</dbReference>
<reference evidence="1" key="1">
    <citation type="journal article" date="2006" name="Nature">
        <title>Deciphering the evolution and metabolism of an anammox bacterium from a community genome.</title>
        <authorList>
            <person name="Strous M."/>
            <person name="Pelletier E."/>
            <person name="Mangenot S."/>
            <person name="Rattei T."/>
            <person name="Lehner A."/>
            <person name="Taylor M.W."/>
            <person name="Horn M."/>
            <person name="Daims H."/>
            <person name="Bartol-Mavel D."/>
            <person name="Wincker P."/>
            <person name="Barbe V."/>
            <person name="Fonknechten N."/>
            <person name="Vallenet D."/>
            <person name="Segurens B."/>
            <person name="Schenowitz-Truong C."/>
            <person name="Medigue C."/>
            <person name="Collingro A."/>
            <person name="Snel B."/>
            <person name="Dutilh B.E."/>
            <person name="OpDenCamp H.J.M."/>
            <person name="vanDerDrift C."/>
            <person name="Cirpus I."/>
            <person name="vanDePas-Schoonen K.T."/>
            <person name="Harhangi H.R."/>
            <person name="vanNiftrik L."/>
            <person name="Schmid M."/>
            <person name="Keltjens J."/>
            <person name="vanDeVossenberg J."/>
            <person name="Kartal B."/>
            <person name="Meier H."/>
            <person name="Frishman D."/>
            <person name="Huynen M.A."/>
            <person name="Mewes H."/>
            <person name="Weissenbach J."/>
            <person name="Jetten M.S.M."/>
            <person name="Wagner M."/>
            <person name="LePaslier D."/>
        </authorList>
    </citation>
    <scope>NUCLEOTIDE SEQUENCE</scope>
</reference>
<reference evidence="1" key="2">
    <citation type="submission" date="2006-01" db="EMBL/GenBank/DDBJ databases">
        <authorList>
            <person name="Genoscope"/>
        </authorList>
    </citation>
    <scope>NUCLEOTIDE SEQUENCE</scope>
</reference>
<name>Q1PZZ6_KUEST</name>
<dbReference type="AlphaFoldDB" id="Q1PZZ6"/>
<reference evidence="2 5" key="5">
    <citation type="submission" date="2020-02" db="EMBL/GenBank/DDBJ databases">
        <title>Newly sequenced genome of strain CSTR1 showed variability in Candidatus Kuenenia stuttgartiensis genomes.</title>
        <authorList>
            <person name="Ding C."/>
            <person name="Adrian L."/>
        </authorList>
    </citation>
    <scope>NUCLEOTIDE SEQUENCE [LARGE SCALE GENOMIC DNA]</scope>
    <source>
        <strain evidence="2 5">CSTR1</strain>
    </source>
</reference>
<reference evidence="4" key="4">
    <citation type="submission" date="2017-10" db="EMBL/GenBank/DDBJ databases">
        <authorList>
            <person name="Frank J."/>
        </authorList>
    </citation>
    <scope>NUCLEOTIDE SEQUENCE [LARGE SCALE GENOMIC DNA]</scope>
</reference>
<sequence>MHLTVLITKIMLELINIQVNPFTPIINSCLISLTSPLDFDGSVLYGLAFFNTFPCPITRINAWVQDRKIIKKFRKRGVCSSGLKHQDLKAKEGNNRIFVSFGSITVDMVDEFVGVILGVLIGVPVFAGGIIQTSAINGSGNGDSKAV</sequence>
<evidence type="ECO:0000313" key="5">
    <source>
        <dbReference type="Proteomes" id="UP000501926"/>
    </source>
</evidence>
<proteinExistence type="predicted"/>
<organism evidence="1">
    <name type="scientific">Kuenenia stuttgartiensis</name>
    <dbReference type="NCBI Taxonomy" id="174633"/>
    <lineage>
        <taxon>Bacteria</taxon>
        <taxon>Pseudomonadati</taxon>
        <taxon>Planctomycetota</taxon>
        <taxon>Candidatus Brocadiia</taxon>
        <taxon>Candidatus Brocadiales</taxon>
        <taxon>Candidatus Brocadiaceae</taxon>
        <taxon>Candidatus Kuenenia</taxon>
    </lineage>
</organism>
<dbReference type="EMBL" id="CP049055">
    <property type="protein sequence ID" value="QII09962.1"/>
    <property type="molecule type" value="Genomic_DNA"/>
</dbReference>
<dbReference type="Proteomes" id="UP000221734">
    <property type="component" value="Chromosome Kuenenia_stuttgartiensis_MBR1"/>
</dbReference>
<gene>
    <name evidence="2" type="ORF">KsCSTR_05830</name>
    <name evidence="3" type="ORF">KSMBR1_1678</name>
    <name evidence="1" type="ORF">kustd1913</name>
</gene>
<dbReference type="KEGG" id="kst:KSMBR1_1678"/>
<evidence type="ECO:0000313" key="1">
    <source>
        <dbReference type="EMBL" id="CAJ72658.1"/>
    </source>
</evidence>
<dbReference type="EMBL" id="LT934425">
    <property type="protein sequence ID" value="SOH04177.1"/>
    <property type="molecule type" value="Genomic_DNA"/>
</dbReference>
<evidence type="ECO:0000313" key="4">
    <source>
        <dbReference type="Proteomes" id="UP000221734"/>
    </source>
</evidence>
<reference evidence="3" key="3">
    <citation type="submission" date="2017-10" db="EMBL/GenBank/DDBJ databases">
        <authorList>
            <person name="Banno H."/>
            <person name="Chua N.-H."/>
        </authorList>
    </citation>
    <scope>NUCLEOTIDE SEQUENCE [LARGE SCALE GENOMIC DNA]</scope>
    <source>
        <strain evidence="3">Kuenenia_mbr1_ru-nijmegen</strain>
    </source>
</reference>
<accession>Q1PZZ6</accession>
<keyword evidence="4" id="KW-1185">Reference proteome</keyword>
<dbReference type="EMBL" id="CT573072">
    <property type="protein sequence ID" value="CAJ72658.1"/>
    <property type="molecule type" value="Genomic_DNA"/>
</dbReference>